<protein>
    <submittedName>
        <fullName evidence="2">Uncharacterized protein</fullName>
    </submittedName>
</protein>
<feature type="transmembrane region" description="Helical" evidence="1">
    <location>
        <begin position="157"/>
        <end position="174"/>
    </location>
</feature>
<name>A0ABS2CPR1_9MICO</name>
<reference evidence="2" key="1">
    <citation type="submission" date="2021-02" db="EMBL/GenBank/DDBJ databases">
        <title>Phycicoccus sp. MQZ13P-5T, whole genome shotgun sequence.</title>
        <authorList>
            <person name="Tuo L."/>
        </authorList>
    </citation>
    <scope>NUCLEOTIDE SEQUENCE</scope>
    <source>
        <strain evidence="2">MQZ13P-5</strain>
    </source>
</reference>
<keyword evidence="1" id="KW-0812">Transmembrane</keyword>
<keyword evidence="1" id="KW-0472">Membrane</keyword>
<dbReference type="Proteomes" id="UP001430172">
    <property type="component" value="Unassembled WGS sequence"/>
</dbReference>
<dbReference type="Pfam" id="PF20108">
    <property type="entry name" value="DUF6498"/>
    <property type="match status" value="1"/>
</dbReference>
<dbReference type="InterPro" id="IPR045466">
    <property type="entry name" value="DUF6498"/>
</dbReference>
<feature type="transmembrane region" description="Helical" evidence="1">
    <location>
        <begin position="117"/>
        <end position="137"/>
    </location>
</feature>
<dbReference type="EMBL" id="JAFDVD010000017">
    <property type="protein sequence ID" value="MBM6401866.1"/>
    <property type="molecule type" value="Genomic_DNA"/>
</dbReference>
<evidence type="ECO:0000313" key="3">
    <source>
        <dbReference type="Proteomes" id="UP001430172"/>
    </source>
</evidence>
<proteinExistence type="predicted"/>
<sequence length="234" mass="25059">MNVLLSGLGRVLGLRLVLRLTEGMEPRRARQLLAATVVVVNGAPVLAVLSGAIGYGDVWLWLALEVVTIYLWTLLRGLLAPSTGSRFAVAFFGFHYGMFALVPFLVGLFTVLPTAPLRSPVLTVVLLGGIGFLAAGWSMAGRLRARAPLSVGDWVRAYARMALAYAALFLPLVGQREDGDLTRLGSRLELTLAVGVLVAKGLLELALVVGIERRADGRAYVLGRPVVVTVRRST</sequence>
<keyword evidence="3" id="KW-1185">Reference proteome</keyword>
<evidence type="ECO:0000256" key="1">
    <source>
        <dbReference type="SAM" id="Phobius"/>
    </source>
</evidence>
<comment type="caution">
    <text evidence="2">The sequence shown here is derived from an EMBL/GenBank/DDBJ whole genome shotgun (WGS) entry which is preliminary data.</text>
</comment>
<organism evidence="2 3">
    <name type="scientific">Phycicoccus sonneratiae</name>
    <dbReference type="NCBI Taxonomy" id="2807628"/>
    <lineage>
        <taxon>Bacteria</taxon>
        <taxon>Bacillati</taxon>
        <taxon>Actinomycetota</taxon>
        <taxon>Actinomycetes</taxon>
        <taxon>Micrococcales</taxon>
        <taxon>Intrasporangiaceae</taxon>
        <taxon>Phycicoccus</taxon>
    </lineage>
</organism>
<gene>
    <name evidence="2" type="ORF">JQN70_15825</name>
</gene>
<feature type="transmembrane region" description="Helical" evidence="1">
    <location>
        <begin position="32"/>
        <end position="52"/>
    </location>
</feature>
<evidence type="ECO:0000313" key="2">
    <source>
        <dbReference type="EMBL" id="MBM6401866.1"/>
    </source>
</evidence>
<feature type="transmembrane region" description="Helical" evidence="1">
    <location>
        <begin position="87"/>
        <end position="111"/>
    </location>
</feature>
<keyword evidence="1" id="KW-1133">Transmembrane helix</keyword>
<feature type="transmembrane region" description="Helical" evidence="1">
    <location>
        <begin position="58"/>
        <end position="75"/>
    </location>
</feature>
<accession>A0ABS2CPR1</accession>
<dbReference type="RefSeq" id="WP_204132325.1">
    <property type="nucleotide sequence ID" value="NZ_JAFDVD010000017.1"/>
</dbReference>
<feature type="transmembrane region" description="Helical" evidence="1">
    <location>
        <begin position="190"/>
        <end position="211"/>
    </location>
</feature>